<dbReference type="GO" id="GO:0016853">
    <property type="term" value="F:isomerase activity"/>
    <property type="evidence" value="ECO:0007669"/>
    <property type="project" value="UniProtKB-KW"/>
</dbReference>
<keyword evidence="2" id="KW-0413">Isomerase</keyword>
<dbReference type="PROSITE" id="PS51257">
    <property type="entry name" value="PROKAR_LIPOPROTEIN"/>
    <property type="match status" value="1"/>
</dbReference>
<dbReference type="KEGG" id="mgad:MGAD_50240"/>
<reference evidence="2 3" key="1">
    <citation type="journal article" date="2019" name="Emerg. Microbes Infect.">
        <title>Comprehensive subspecies identification of 175 nontuberculous mycobacteria species based on 7547 genomic profiles.</title>
        <authorList>
            <person name="Matsumoto Y."/>
            <person name="Kinjo T."/>
            <person name="Motooka D."/>
            <person name="Nabeya D."/>
            <person name="Jung N."/>
            <person name="Uechi K."/>
            <person name="Horii T."/>
            <person name="Iida T."/>
            <person name="Fujita J."/>
            <person name="Nakamura S."/>
        </authorList>
    </citation>
    <scope>NUCLEOTIDE SEQUENCE [LARGE SCALE GENOMIC DNA]</scope>
    <source>
        <strain evidence="2 3">JCM 12688</strain>
    </source>
</reference>
<protein>
    <submittedName>
        <fullName evidence="2">Protein disulfide-isomerase</fullName>
    </submittedName>
</protein>
<feature type="domain" description="Thioredoxin-like fold" evidence="1">
    <location>
        <begin position="45"/>
        <end position="189"/>
    </location>
</feature>
<dbReference type="Proteomes" id="UP000466187">
    <property type="component" value="Chromosome"/>
</dbReference>
<dbReference type="SUPFAM" id="SSF52833">
    <property type="entry name" value="Thioredoxin-like"/>
    <property type="match status" value="1"/>
</dbReference>
<evidence type="ECO:0000259" key="1">
    <source>
        <dbReference type="Pfam" id="PF13462"/>
    </source>
</evidence>
<dbReference type="InterPro" id="IPR012336">
    <property type="entry name" value="Thioredoxin-like_fold"/>
</dbReference>
<sequence length="226" mass="24402">MDMRIPRLASVAIAAVLIVTGCTTQVTGTALRDPVQPPLTLSEDGYGIVAGYEDAPTRIEIFTEPQCSHCADLQADFGDQFAYYIGVGALKITYRPLTFLDSGGGGYSANVSNALFLAAEGDATGTQFQRFVEELYAHQQRTKGGPGPTDDEMADMAKTAGMPDTVANRIADAGSAINTKDMDAANFEYLYEIDPLNTGTPTVYDPQTDEKIDIYDNDWLNTLMQT</sequence>
<dbReference type="AlphaFoldDB" id="A0A7I7WSQ4"/>
<evidence type="ECO:0000313" key="2">
    <source>
        <dbReference type="EMBL" id="BBZ20689.1"/>
    </source>
</evidence>
<proteinExistence type="predicted"/>
<dbReference type="Pfam" id="PF13462">
    <property type="entry name" value="Thioredoxin_4"/>
    <property type="match status" value="1"/>
</dbReference>
<organism evidence="2 3">
    <name type="scientific">Mycolicibacterium gadium</name>
    <name type="common">Mycobacterium gadium</name>
    <dbReference type="NCBI Taxonomy" id="1794"/>
    <lineage>
        <taxon>Bacteria</taxon>
        <taxon>Bacillati</taxon>
        <taxon>Actinomycetota</taxon>
        <taxon>Actinomycetes</taxon>
        <taxon>Mycobacteriales</taxon>
        <taxon>Mycobacteriaceae</taxon>
        <taxon>Mycolicibacterium</taxon>
    </lineage>
</organism>
<gene>
    <name evidence="2" type="ORF">MGAD_50240</name>
</gene>
<dbReference type="Gene3D" id="3.40.30.10">
    <property type="entry name" value="Glutaredoxin"/>
    <property type="match status" value="1"/>
</dbReference>
<evidence type="ECO:0000313" key="3">
    <source>
        <dbReference type="Proteomes" id="UP000466187"/>
    </source>
</evidence>
<dbReference type="InterPro" id="IPR036249">
    <property type="entry name" value="Thioredoxin-like_sf"/>
</dbReference>
<dbReference type="EMBL" id="AP022608">
    <property type="protein sequence ID" value="BBZ20689.1"/>
    <property type="molecule type" value="Genomic_DNA"/>
</dbReference>
<dbReference type="CDD" id="cd02972">
    <property type="entry name" value="DsbA_family"/>
    <property type="match status" value="1"/>
</dbReference>
<name>A0A7I7WSQ4_MYCGU</name>
<accession>A0A7I7WSQ4</accession>